<keyword evidence="6" id="KW-0560">Oxidoreductase</keyword>
<evidence type="ECO:0000256" key="1">
    <source>
        <dbReference type="ARBA" id="ARBA00004141"/>
    </source>
</evidence>
<evidence type="ECO:0000256" key="6">
    <source>
        <dbReference type="ARBA" id="ARBA00023002"/>
    </source>
</evidence>
<keyword evidence="13" id="KW-1185">Reference proteome</keyword>
<gene>
    <name evidence="12" type="ORF">LX15_006175</name>
</gene>
<protein>
    <submittedName>
        <fullName evidence="12">Membrane protein</fullName>
    </submittedName>
</protein>
<reference evidence="12 13" key="1">
    <citation type="submission" date="2022-06" db="EMBL/GenBank/DDBJ databases">
        <title>Genomic Encyclopedia of Archaeal and Bacterial Type Strains, Phase II (KMG-II): from individual species to whole genera.</title>
        <authorList>
            <person name="Goeker M."/>
        </authorList>
    </citation>
    <scope>NUCLEOTIDE SEQUENCE [LARGE SCALE GENOMIC DNA]</scope>
    <source>
        <strain evidence="12 13">DSM 40477</strain>
    </source>
</reference>
<dbReference type="InterPro" id="IPR012932">
    <property type="entry name" value="VKOR"/>
</dbReference>
<dbReference type="EMBL" id="JAMTCP010000070">
    <property type="protein sequence ID" value="MCP2262438.1"/>
    <property type="molecule type" value="Genomic_DNA"/>
</dbReference>
<evidence type="ECO:0000256" key="8">
    <source>
        <dbReference type="ARBA" id="ARBA00023157"/>
    </source>
</evidence>
<evidence type="ECO:0000256" key="10">
    <source>
        <dbReference type="SAM" id="Phobius"/>
    </source>
</evidence>
<feature type="transmembrane region" description="Helical" evidence="10">
    <location>
        <begin position="141"/>
        <end position="164"/>
    </location>
</feature>
<evidence type="ECO:0000259" key="11">
    <source>
        <dbReference type="SMART" id="SM00756"/>
    </source>
</evidence>
<comment type="caution">
    <text evidence="12">The sequence shown here is derived from an EMBL/GenBank/DDBJ whole genome shotgun (WGS) entry which is preliminary data.</text>
</comment>
<comment type="similarity">
    <text evidence="2">Belongs to the VKOR family.</text>
</comment>
<organism evidence="12 13">
    <name type="scientific">Streptoalloteichus tenebrarius (strain ATCC 17920 / DSM 40477 / JCM 4838 / CBS 697.72 / NBRC 16177 / NCIMB 11028 / NRRL B-12390 / A12253. 1 / ISP 5477)</name>
    <name type="common">Streptomyces tenebrarius</name>
    <dbReference type="NCBI Taxonomy" id="1933"/>
    <lineage>
        <taxon>Bacteria</taxon>
        <taxon>Bacillati</taxon>
        <taxon>Actinomycetota</taxon>
        <taxon>Actinomycetes</taxon>
        <taxon>Pseudonocardiales</taxon>
        <taxon>Pseudonocardiaceae</taxon>
        <taxon>Streptoalloteichus</taxon>
    </lineage>
</organism>
<evidence type="ECO:0000256" key="2">
    <source>
        <dbReference type="ARBA" id="ARBA00006214"/>
    </source>
</evidence>
<evidence type="ECO:0000313" key="12">
    <source>
        <dbReference type="EMBL" id="MCP2262438.1"/>
    </source>
</evidence>
<dbReference type="CDD" id="cd12922">
    <property type="entry name" value="VKOR_5"/>
    <property type="match status" value="1"/>
</dbReference>
<evidence type="ECO:0000313" key="13">
    <source>
        <dbReference type="Proteomes" id="UP001205311"/>
    </source>
</evidence>
<accession>A0ABT1I3R4</accession>
<evidence type="ECO:0000256" key="4">
    <source>
        <dbReference type="ARBA" id="ARBA00022719"/>
    </source>
</evidence>
<proteinExistence type="inferred from homology"/>
<keyword evidence="8" id="KW-1015">Disulfide bond</keyword>
<dbReference type="SMART" id="SM00756">
    <property type="entry name" value="VKc"/>
    <property type="match status" value="1"/>
</dbReference>
<comment type="subcellular location">
    <subcellularLocation>
        <location evidence="1">Membrane</location>
        <topology evidence="1">Multi-pass membrane protein</topology>
    </subcellularLocation>
</comment>
<evidence type="ECO:0000256" key="7">
    <source>
        <dbReference type="ARBA" id="ARBA00023136"/>
    </source>
</evidence>
<dbReference type="Pfam" id="PF07884">
    <property type="entry name" value="VKOR"/>
    <property type="match status" value="1"/>
</dbReference>
<dbReference type="Gene3D" id="1.20.1440.130">
    <property type="entry name" value="VKOR domain"/>
    <property type="match status" value="1"/>
</dbReference>
<keyword evidence="4" id="KW-0874">Quinone</keyword>
<name>A0ABT1I3R4_STRSD</name>
<keyword evidence="3 10" id="KW-0812">Transmembrane</keyword>
<dbReference type="Proteomes" id="UP001205311">
    <property type="component" value="Unassembled WGS sequence"/>
</dbReference>
<keyword evidence="7 10" id="KW-0472">Membrane</keyword>
<dbReference type="InterPro" id="IPR041714">
    <property type="entry name" value="VKOR_Actinobacteria"/>
</dbReference>
<feature type="transmembrane region" description="Helical" evidence="10">
    <location>
        <begin position="114"/>
        <end position="135"/>
    </location>
</feature>
<evidence type="ECO:0000256" key="3">
    <source>
        <dbReference type="ARBA" id="ARBA00022692"/>
    </source>
</evidence>
<dbReference type="InterPro" id="IPR038354">
    <property type="entry name" value="VKOR_sf"/>
</dbReference>
<feature type="transmembrane region" description="Helical" evidence="10">
    <location>
        <begin position="27"/>
        <end position="47"/>
    </location>
</feature>
<dbReference type="RefSeq" id="WP_308213545.1">
    <property type="nucleotide sequence ID" value="NZ_JAMTCP010000070.1"/>
</dbReference>
<feature type="transmembrane region" description="Helical" evidence="10">
    <location>
        <begin position="185"/>
        <end position="207"/>
    </location>
</feature>
<feature type="transmembrane region" description="Helical" evidence="10">
    <location>
        <begin position="89"/>
        <end position="107"/>
    </location>
</feature>
<sequence length="211" mass="22918">MTNVEDAAVADLGDVEDDGLTPAPSRVLPWVLAVGGLVGWVASFVLTLERLELLKNPNYIPTCTINAVLSCGSVMQSPQAAAFGFPNPLIGVAAFAVVTTIGVAAVAGVRFPRWFWGGLLLGSAAGTVFVHWLMVQSVYEINALCPYCMVVWAVTIPIFWYTLLHVVGTSRSRTVREVGTVPVRFHWAVLGLWYLLIAFVVLERFWINAPS</sequence>
<evidence type="ECO:0000256" key="9">
    <source>
        <dbReference type="ARBA" id="ARBA00023284"/>
    </source>
</evidence>
<evidence type="ECO:0000256" key="5">
    <source>
        <dbReference type="ARBA" id="ARBA00022989"/>
    </source>
</evidence>
<keyword evidence="9" id="KW-0676">Redox-active center</keyword>
<feature type="domain" description="Vitamin K epoxide reductase" evidence="11">
    <location>
        <begin position="25"/>
        <end position="166"/>
    </location>
</feature>
<keyword evidence="5 10" id="KW-1133">Transmembrane helix</keyword>